<protein>
    <submittedName>
        <fullName evidence="1">Beta-lactamase superfamily domain protein</fullName>
    </submittedName>
</protein>
<dbReference type="PANTHER" id="PTHR42967">
    <property type="entry name" value="METAL DEPENDENT HYDROLASE"/>
    <property type="match status" value="1"/>
</dbReference>
<accession>A0A170NBK1</accession>
<dbReference type="Pfam" id="PF13483">
    <property type="entry name" value="Lactamase_B_3"/>
    <property type="match status" value="1"/>
</dbReference>
<dbReference type="SUPFAM" id="SSF56281">
    <property type="entry name" value="Metallo-hydrolase/oxidoreductase"/>
    <property type="match status" value="1"/>
</dbReference>
<dbReference type="AlphaFoldDB" id="A0A170NBK1"/>
<proteinExistence type="predicted"/>
<reference evidence="1 2" key="1">
    <citation type="journal article" date="2015" name="Biotechnol. Bioeng.">
        <title>Genome sequence and phenotypic characterization of Caulobacter segnis.</title>
        <authorList>
            <person name="Patel S."/>
            <person name="Fletcher B."/>
            <person name="Scott D.C."/>
            <person name="Ely B."/>
        </authorList>
    </citation>
    <scope>NUCLEOTIDE SEQUENCE [LARGE SCALE GENOMIC DNA]</scope>
    <source>
        <strain evidence="1 2">ERI-2</strain>
    </source>
</reference>
<dbReference type="Proteomes" id="UP000077407">
    <property type="component" value="Unassembled WGS sequence"/>
</dbReference>
<dbReference type="PANTHER" id="PTHR42967:SF1">
    <property type="entry name" value="MBL FOLD METALLO-HYDROLASE"/>
    <property type="match status" value="1"/>
</dbReference>
<evidence type="ECO:0000313" key="1">
    <source>
        <dbReference type="EMBL" id="OAA83209.1"/>
    </source>
</evidence>
<comment type="caution">
    <text evidence="1">The sequence shown here is derived from an EMBL/GenBank/DDBJ whole genome shotgun (WGS) entry which is preliminary data.</text>
</comment>
<dbReference type="OrthoDB" id="36975at2"/>
<organism evidence="1 2">
    <name type="scientific">Clostridium ljungdahlii</name>
    <dbReference type="NCBI Taxonomy" id="1538"/>
    <lineage>
        <taxon>Bacteria</taxon>
        <taxon>Bacillati</taxon>
        <taxon>Bacillota</taxon>
        <taxon>Clostridia</taxon>
        <taxon>Eubacteriales</taxon>
        <taxon>Clostridiaceae</taxon>
        <taxon>Clostridium</taxon>
    </lineage>
</organism>
<dbReference type="PATRIC" id="fig|1538.10.peg.3614"/>
<dbReference type="InterPro" id="IPR036866">
    <property type="entry name" value="RibonucZ/Hydroxyglut_hydro"/>
</dbReference>
<evidence type="ECO:0000313" key="2">
    <source>
        <dbReference type="Proteomes" id="UP000077407"/>
    </source>
</evidence>
<sequence length="244" mass="28624">MVKYNIKIHYLYHSGFAIETLNHLLIFDYYKDSFDSNPKVIENGLISDEFIKSKKSVIVFSSHRHPDHFNPVILKWQNINPDINYVLSTDIKIKNIKGNYHGICPYKSLNLNDVYIKAYGSTDIGVSFFVSVDGINIFHSGDLNLWKWKEDPKYKQERAERNFKREINMINEAKIDFAFFPVDPRLGENYSLGGKYFIEILKPKFFVPMHFWDDNDITKNFAKLTKDSPSESLIMNHIGETFEF</sequence>
<dbReference type="RefSeq" id="WP_063556811.1">
    <property type="nucleotide sequence ID" value="NZ_LITT01000062.1"/>
</dbReference>
<gene>
    <name evidence="1" type="ORF">WY13_03537</name>
</gene>
<dbReference type="EMBL" id="LITT01000062">
    <property type="protein sequence ID" value="OAA83209.1"/>
    <property type="molecule type" value="Genomic_DNA"/>
</dbReference>
<dbReference type="Gene3D" id="3.60.15.10">
    <property type="entry name" value="Ribonuclease Z/Hydroxyacylglutathione hydrolase-like"/>
    <property type="match status" value="1"/>
</dbReference>
<name>A0A170NBK1_9CLOT</name>